<evidence type="ECO:0000313" key="3">
    <source>
        <dbReference type="EMBL" id="PTX63168.1"/>
    </source>
</evidence>
<dbReference type="EMBL" id="QBKR01000004">
    <property type="protein sequence ID" value="PTX63168.1"/>
    <property type="molecule type" value="Genomic_DNA"/>
</dbReference>
<feature type="domain" description="Calcineurin-like phosphoesterase" evidence="2">
    <location>
        <begin position="4"/>
        <end position="194"/>
    </location>
</feature>
<comment type="caution">
    <text evidence="3">The sequence shown here is derived from an EMBL/GenBank/DDBJ whole genome shotgun (WGS) entry which is preliminary data.</text>
</comment>
<name>A0A2T6C4D1_9BACL</name>
<evidence type="ECO:0000313" key="4">
    <source>
        <dbReference type="Proteomes" id="UP000244240"/>
    </source>
</evidence>
<accession>A0A2T6C4D1</accession>
<dbReference type="Gene3D" id="3.60.21.10">
    <property type="match status" value="1"/>
</dbReference>
<organism evidence="3 4">
    <name type="scientific">Melghirimyces profundicolus</name>
    <dbReference type="NCBI Taxonomy" id="1242148"/>
    <lineage>
        <taxon>Bacteria</taxon>
        <taxon>Bacillati</taxon>
        <taxon>Bacillota</taxon>
        <taxon>Bacilli</taxon>
        <taxon>Bacillales</taxon>
        <taxon>Thermoactinomycetaceae</taxon>
        <taxon>Melghirimyces</taxon>
    </lineage>
</organism>
<proteinExistence type="inferred from homology"/>
<reference evidence="3 4" key="1">
    <citation type="submission" date="2018-04" db="EMBL/GenBank/DDBJ databases">
        <title>Genomic Encyclopedia of Archaeal and Bacterial Type Strains, Phase II (KMG-II): from individual species to whole genera.</title>
        <authorList>
            <person name="Goeker M."/>
        </authorList>
    </citation>
    <scope>NUCLEOTIDE SEQUENCE [LARGE SCALE GENOMIC DNA]</scope>
    <source>
        <strain evidence="3 4">DSM 45787</strain>
    </source>
</reference>
<evidence type="ECO:0000256" key="1">
    <source>
        <dbReference type="ARBA" id="ARBA00008950"/>
    </source>
</evidence>
<dbReference type="InterPro" id="IPR050126">
    <property type="entry name" value="Ap4A_hydrolase"/>
</dbReference>
<gene>
    <name evidence="3" type="ORF">C8P63_1046</name>
</gene>
<comment type="similarity">
    <text evidence="1">Belongs to the metallophosphoesterase superfamily. YfcE family.</text>
</comment>
<dbReference type="CDD" id="cd00838">
    <property type="entry name" value="MPP_superfamily"/>
    <property type="match status" value="1"/>
</dbReference>
<dbReference type="PANTHER" id="PTHR42850">
    <property type="entry name" value="METALLOPHOSPHOESTERASE"/>
    <property type="match status" value="1"/>
</dbReference>
<dbReference type="Proteomes" id="UP000244240">
    <property type="component" value="Unassembled WGS sequence"/>
</dbReference>
<dbReference type="SUPFAM" id="SSF56300">
    <property type="entry name" value="Metallo-dependent phosphatases"/>
    <property type="match status" value="1"/>
</dbReference>
<dbReference type="Pfam" id="PF12850">
    <property type="entry name" value="Metallophos_2"/>
    <property type="match status" value="1"/>
</dbReference>
<keyword evidence="4" id="KW-1185">Reference proteome</keyword>
<dbReference type="PIRSF" id="PIRSF000883">
    <property type="entry name" value="Pesterase_MJ0912"/>
    <property type="match status" value="1"/>
</dbReference>
<dbReference type="GO" id="GO:0016791">
    <property type="term" value="F:phosphatase activity"/>
    <property type="evidence" value="ECO:0007669"/>
    <property type="project" value="TreeGrafter"/>
</dbReference>
<dbReference type="InterPro" id="IPR029052">
    <property type="entry name" value="Metallo-depent_PP-like"/>
</dbReference>
<protein>
    <submittedName>
        <fullName evidence="3">Putative phosphoesterase</fullName>
    </submittedName>
</protein>
<dbReference type="PANTHER" id="PTHR42850:SF2">
    <property type="entry name" value="BLL5683 PROTEIN"/>
    <property type="match status" value="1"/>
</dbReference>
<sequence length="234" mass="25995">MKKLALLYDLHGNLPACKAVWAEIRKEGIENIVIGGDLAWGPQPKEVTRWVMELASKPGVWVIRGNADREMAERHGVREGLSDWVAEVNLWCADRLSEEELRFLGNLPEKVALNVEDWGEVLFVHGSPRSDAEGIHADTPNSGIQEMVKGVTQRVLICGHTHVCLDRVVNGKRILNPGSVGLPLGTRGASWAILGPDVEWRETMVDPERTARDFLATGVPRAEEFAKHVLDMTR</sequence>
<dbReference type="AlphaFoldDB" id="A0A2T6C4D1"/>
<dbReference type="InterPro" id="IPR024654">
    <property type="entry name" value="Calcineurin-like_PHP_lpxH"/>
</dbReference>
<dbReference type="InterPro" id="IPR011152">
    <property type="entry name" value="Pesterase_MJ0912"/>
</dbReference>
<evidence type="ECO:0000259" key="2">
    <source>
        <dbReference type="Pfam" id="PF12850"/>
    </source>
</evidence>
<dbReference type="GO" id="GO:0005737">
    <property type="term" value="C:cytoplasm"/>
    <property type="evidence" value="ECO:0007669"/>
    <property type="project" value="TreeGrafter"/>
</dbReference>